<name>A0A8H4W7W1_9HELO</name>
<gene>
    <name evidence="2" type="ORF">G7Y89_g3211</name>
</gene>
<protein>
    <submittedName>
        <fullName evidence="2">Uncharacterized protein</fullName>
    </submittedName>
</protein>
<keyword evidence="3" id="KW-1185">Reference proteome</keyword>
<organism evidence="2 3">
    <name type="scientific">Cudoniella acicularis</name>
    <dbReference type="NCBI Taxonomy" id="354080"/>
    <lineage>
        <taxon>Eukaryota</taxon>
        <taxon>Fungi</taxon>
        <taxon>Dikarya</taxon>
        <taxon>Ascomycota</taxon>
        <taxon>Pezizomycotina</taxon>
        <taxon>Leotiomycetes</taxon>
        <taxon>Helotiales</taxon>
        <taxon>Tricladiaceae</taxon>
        <taxon>Cudoniella</taxon>
    </lineage>
</organism>
<proteinExistence type="predicted"/>
<accession>A0A8H4W7W1</accession>
<evidence type="ECO:0000313" key="2">
    <source>
        <dbReference type="EMBL" id="KAF4634890.1"/>
    </source>
</evidence>
<dbReference type="Proteomes" id="UP000566819">
    <property type="component" value="Unassembled WGS sequence"/>
</dbReference>
<sequence>MTAQAAKHEIQKRYMIMEIFDSYAKTHNIVDVNDTADRECEYGKKVRDVQEKLIFGIFGPLLSTAATLGFKQLKGTPGDIVPPAVSGLISATSSVIQTIVETEKLKAEAKARQQKDPQATEPEKLQLPYTENRDGFCTRVGEFEADFRGPGQSDNMQSYFQLPGLN</sequence>
<dbReference type="AlphaFoldDB" id="A0A8H4W7W1"/>
<dbReference type="EMBL" id="JAAMPI010000153">
    <property type="protein sequence ID" value="KAF4634890.1"/>
    <property type="molecule type" value="Genomic_DNA"/>
</dbReference>
<feature type="region of interest" description="Disordered" evidence="1">
    <location>
        <begin position="108"/>
        <end position="131"/>
    </location>
</feature>
<reference evidence="2 3" key="1">
    <citation type="submission" date="2020-03" db="EMBL/GenBank/DDBJ databases">
        <title>Draft Genome Sequence of Cudoniella acicularis.</title>
        <authorList>
            <person name="Buettner E."/>
            <person name="Kellner H."/>
        </authorList>
    </citation>
    <scope>NUCLEOTIDE SEQUENCE [LARGE SCALE GENOMIC DNA]</scope>
    <source>
        <strain evidence="2 3">DSM 108380</strain>
    </source>
</reference>
<evidence type="ECO:0000313" key="3">
    <source>
        <dbReference type="Proteomes" id="UP000566819"/>
    </source>
</evidence>
<comment type="caution">
    <text evidence="2">The sequence shown here is derived from an EMBL/GenBank/DDBJ whole genome shotgun (WGS) entry which is preliminary data.</text>
</comment>
<evidence type="ECO:0000256" key="1">
    <source>
        <dbReference type="SAM" id="MobiDB-lite"/>
    </source>
</evidence>